<name>A0A9D1FA33_9FIRM</name>
<sequence>MLYQSHDAEQAHLLATAQAMCAAARTAPKTKGQDYLETCIITGDDLEPLATKMEELSDAHNAAFLRRDAGNVRSSGAVVILGAKNVPHGLNGLCQYCGFPDCAAASAAGAACVYTSMDLGIAIGSASAIAADNRVDSRVMFSAGRAALALGLLPDCSMAIAIPLSVSGKSPYFDRK</sequence>
<reference evidence="2" key="2">
    <citation type="journal article" date="2021" name="PeerJ">
        <title>Extensive microbial diversity within the chicken gut microbiome revealed by metagenomics and culture.</title>
        <authorList>
            <person name="Gilroy R."/>
            <person name="Ravi A."/>
            <person name="Getino M."/>
            <person name="Pursley I."/>
            <person name="Horton D.L."/>
            <person name="Alikhan N.F."/>
            <person name="Baker D."/>
            <person name="Gharbi K."/>
            <person name="Hall N."/>
            <person name="Watson M."/>
            <person name="Adriaenssens E.M."/>
            <person name="Foster-Nyarko E."/>
            <person name="Jarju S."/>
            <person name="Secka A."/>
            <person name="Antonio M."/>
            <person name="Oren A."/>
            <person name="Chaudhuri R.R."/>
            <person name="La Ragione R."/>
            <person name="Hildebrand F."/>
            <person name="Pallen M.J."/>
        </authorList>
    </citation>
    <scope>NUCLEOTIDE SEQUENCE</scope>
    <source>
        <strain evidence="2">ChiBcec16-1751</strain>
    </source>
</reference>
<dbReference type="Proteomes" id="UP000886741">
    <property type="component" value="Unassembled WGS sequence"/>
</dbReference>
<accession>A0A9D1FA33</accession>
<dbReference type="PANTHER" id="PTHR40101:SF1">
    <property type="entry name" value="4FE-4S DOMAIN-CONTAINING PROTEIN"/>
    <property type="match status" value="1"/>
</dbReference>
<reference evidence="2" key="1">
    <citation type="submission" date="2020-10" db="EMBL/GenBank/DDBJ databases">
        <authorList>
            <person name="Gilroy R."/>
        </authorList>
    </citation>
    <scope>NUCLEOTIDE SEQUENCE</scope>
    <source>
        <strain evidence="2">ChiBcec16-1751</strain>
    </source>
</reference>
<dbReference type="EMBL" id="DVJJ01000119">
    <property type="protein sequence ID" value="HIS65312.1"/>
    <property type="molecule type" value="Genomic_DNA"/>
</dbReference>
<proteinExistence type="predicted"/>
<organism evidence="2 3">
    <name type="scientific">Candidatus Avoscillospira avistercoris</name>
    <dbReference type="NCBI Taxonomy" id="2840707"/>
    <lineage>
        <taxon>Bacteria</taxon>
        <taxon>Bacillati</taxon>
        <taxon>Bacillota</taxon>
        <taxon>Clostridia</taxon>
        <taxon>Eubacteriales</taxon>
        <taxon>Oscillospiraceae</taxon>
        <taxon>Oscillospiraceae incertae sedis</taxon>
        <taxon>Candidatus Avoscillospira</taxon>
    </lineage>
</organism>
<dbReference type="PANTHER" id="PTHR40101">
    <property type="entry name" value="CONSERVED PROTEIN"/>
    <property type="match status" value="1"/>
</dbReference>
<protein>
    <submittedName>
        <fullName evidence="2">Ferredoxin</fullName>
    </submittedName>
</protein>
<dbReference type="AlphaFoldDB" id="A0A9D1FA33"/>
<gene>
    <name evidence="2" type="ORF">IAA83_08085</name>
</gene>
<evidence type="ECO:0000313" key="2">
    <source>
        <dbReference type="EMBL" id="HIS65312.1"/>
    </source>
</evidence>
<feature type="domain" description="DUF2148" evidence="1">
    <location>
        <begin position="109"/>
        <end position="175"/>
    </location>
</feature>
<comment type="caution">
    <text evidence="2">The sequence shown here is derived from an EMBL/GenBank/DDBJ whole genome shotgun (WGS) entry which is preliminary data.</text>
</comment>
<dbReference type="Pfam" id="PF09918">
    <property type="entry name" value="DUF2148"/>
    <property type="match status" value="1"/>
</dbReference>
<dbReference type="InterPro" id="IPR019224">
    <property type="entry name" value="DUF2148"/>
</dbReference>
<evidence type="ECO:0000259" key="1">
    <source>
        <dbReference type="Pfam" id="PF09918"/>
    </source>
</evidence>
<evidence type="ECO:0000313" key="3">
    <source>
        <dbReference type="Proteomes" id="UP000886741"/>
    </source>
</evidence>